<evidence type="ECO:0000256" key="3">
    <source>
        <dbReference type="SAM" id="SignalP"/>
    </source>
</evidence>
<proteinExistence type="predicted"/>
<protein>
    <recommendedName>
        <fullName evidence="6">Oxygen tolerance protein BatD</fullName>
    </recommendedName>
</protein>
<feature type="chain" id="PRO_5031127182" description="Oxygen tolerance protein BatD" evidence="3">
    <location>
        <begin position="21"/>
        <end position="442"/>
    </location>
</feature>
<evidence type="ECO:0008006" key="6">
    <source>
        <dbReference type="Google" id="ProtNLM"/>
    </source>
</evidence>
<dbReference type="InterPro" id="IPR025738">
    <property type="entry name" value="BatD"/>
</dbReference>
<keyword evidence="2" id="KW-0812">Transmembrane</keyword>
<dbReference type="EMBL" id="JACIEM010000007">
    <property type="protein sequence ID" value="MBB4005631.1"/>
    <property type="molecule type" value="Genomic_DNA"/>
</dbReference>
<organism evidence="4 5">
    <name type="scientific">Aurantimonas endophytica</name>
    <dbReference type="NCBI Taxonomy" id="1522175"/>
    <lineage>
        <taxon>Bacteria</taxon>
        <taxon>Pseudomonadati</taxon>
        <taxon>Pseudomonadota</taxon>
        <taxon>Alphaproteobacteria</taxon>
        <taxon>Hyphomicrobiales</taxon>
        <taxon>Aurantimonadaceae</taxon>
        <taxon>Aurantimonas</taxon>
    </lineage>
</organism>
<reference evidence="4 5" key="1">
    <citation type="submission" date="2020-08" db="EMBL/GenBank/DDBJ databases">
        <title>Genomic Encyclopedia of Type Strains, Phase IV (KMG-IV): sequencing the most valuable type-strain genomes for metagenomic binning, comparative biology and taxonomic classification.</title>
        <authorList>
            <person name="Goeker M."/>
        </authorList>
    </citation>
    <scope>NUCLEOTIDE SEQUENCE [LARGE SCALE GENOMIC DNA]</scope>
    <source>
        <strain evidence="4 5">DSM 103570</strain>
    </source>
</reference>
<evidence type="ECO:0000313" key="4">
    <source>
        <dbReference type="EMBL" id="MBB4005631.1"/>
    </source>
</evidence>
<sequence>MRLLFCIIISIAMSVGAVRAQQLDQQPIVETELDKSEVVPGQYATLRVRVLVPTWLPRPVEFPSMETPNMRVRLPERSTNPTSRTIDGTEWSGVSRSYLISPMLAGRFDIPAQNIVVTYAIPGSSDVAQAILQTQPVRITGIVPQGAEGLAPFIAADSLELTQEVTQPTTVLQPGQSVKRTVTAQIVGASPIVLPQLMPEVRIDGIAVYPDEPSVSEVDDRSVLSGTRTETVTLMAEGGSAGHVSGIELRWFNLKSGAIEMATLDGFDISVEGPPASRPAPERSTLMLAAAGLAALVGLAVLALLIRWAWPRAASAYHLRRARRLASKAWAQSVMLKAIHRHDYPATLRAVDEWASRPPVTEAARLAPVHQALTGIGRSIYGQTKGRPRSSDWRAVSEAVRRALAAPVGNGVYLLPPLNPGTAPAVAQATHPADAPVSFGEA</sequence>
<keyword evidence="5" id="KW-1185">Reference proteome</keyword>
<keyword evidence="2" id="KW-0472">Membrane</keyword>
<evidence type="ECO:0000256" key="1">
    <source>
        <dbReference type="SAM" id="MobiDB-lite"/>
    </source>
</evidence>
<dbReference type="Proteomes" id="UP000588647">
    <property type="component" value="Unassembled WGS sequence"/>
</dbReference>
<feature type="region of interest" description="Disordered" evidence="1">
    <location>
        <begin position="423"/>
        <end position="442"/>
    </location>
</feature>
<feature type="transmembrane region" description="Helical" evidence="2">
    <location>
        <begin position="286"/>
        <end position="310"/>
    </location>
</feature>
<dbReference type="AlphaFoldDB" id="A0A7W6HI40"/>
<dbReference type="RefSeq" id="WP_183211221.1">
    <property type="nucleotide sequence ID" value="NZ_JAAAMM010000007.1"/>
</dbReference>
<feature type="signal peptide" evidence="3">
    <location>
        <begin position="1"/>
        <end position="20"/>
    </location>
</feature>
<dbReference type="PANTHER" id="PTHR40940:SF1">
    <property type="entry name" value="PROTEIN BATD"/>
    <property type="match status" value="1"/>
</dbReference>
<gene>
    <name evidence="4" type="ORF">GGR03_004733</name>
</gene>
<comment type="caution">
    <text evidence="4">The sequence shown here is derived from an EMBL/GenBank/DDBJ whole genome shotgun (WGS) entry which is preliminary data.</text>
</comment>
<name>A0A7W6HI40_9HYPH</name>
<evidence type="ECO:0000313" key="5">
    <source>
        <dbReference type="Proteomes" id="UP000588647"/>
    </source>
</evidence>
<keyword evidence="2" id="KW-1133">Transmembrane helix</keyword>
<evidence type="ECO:0000256" key="2">
    <source>
        <dbReference type="SAM" id="Phobius"/>
    </source>
</evidence>
<accession>A0A7W6HI40</accession>
<dbReference type="PANTHER" id="PTHR40940">
    <property type="entry name" value="PROTEIN BATD-RELATED"/>
    <property type="match status" value="1"/>
</dbReference>
<keyword evidence="3" id="KW-0732">Signal</keyword>